<feature type="domain" description="Methylated-DNA-[protein]-cysteine S-methyltransferase DNA binding" evidence="10">
    <location>
        <begin position="73"/>
        <end position="151"/>
    </location>
</feature>
<evidence type="ECO:0000256" key="5">
    <source>
        <dbReference type="ARBA" id="ARBA00022679"/>
    </source>
</evidence>
<comment type="similarity">
    <text evidence="2 9">Belongs to the MGMT family.</text>
</comment>
<comment type="catalytic activity">
    <reaction evidence="8 9">
        <text>a 6-O-methyl-2'-deoxyguanosine in DNA + L-cysteinyl-[protein] = S-methyl-L-cysteinyl-[protein] + a 2'-deoxyguanosine in DNA</text>
        <dbReference type="Rhea" id="RHEA:24000"/>
        <dbReference type="Rhea" id="RHEA-COMP:10131"/>
        <dbReference type="Rhea" id="RHEA-COMP:10132"/>
        <dbReference type="Rhea" id="RHEA-COMP:11367"/>
        <dbReference type="Rhea" id="RHEA-COMP:11368"/>
        <dbReference type="ChEBI" id="CHEBI:29950"/>
        <dbReference type="ChEBI" id="CHEBI:82612"/>
        <dbReference type="ChEBI" id="CHEBI:85445"/>
        <dbReference type="ChEBI" id="CHEBI:85448"/>
        <dbReference type="EC" id="2.1.1.63"/>
    </reaction>
</comment>
<evidence type="ECO:0000256" key="9">
    <source>
        <dbReference type="HAMAP-Rule" id="MF_00772"/>
    </source>
</evidence>
<dbReference type="HAMAP" id="MF_00772">
    <property type="entry name" value="OGT"/>
    <property type="match status" value="1"/>
</dbReference>
<evidence type="ECO:0000256" key="8">
    <source>
        <dbReference type="ARBA" id="ARBA00049348"/>
    </source>
</evidence>
<keyword evidence="5 9" id="KW-0808">Transferase</keyword>
<accession>A0A923KS81</accession>
<dbReference type="SUPFAM" id="SSF46767">
    <property type="entry name" value="Methylated DNA-protein cysteine methyltransferase, C-terminal domain"/>
    <property type="match status" value="1"/>
</dbReference>
<evidence type="ECO:0000256" key="1">
    <source>
        <dbReference type="ARBA" id="ARBA00001286"/>
    </source>
</evidence>
<comment type="catalytic activity">
    <reaction evidence="1 9">
        <text>a 4-O-methyl-thymidine in DNA + L-cysteinyl-[protein] = a thymidine in DNA + S-methyl-L-cysteinyl-[protein]</text>
        <dbReference type="Rhea" id="RHEA:53428"/>
        <dbReference type="Rhea" id="RHEA-COMP:10131"/>
        <dbReference type="Rhea" id="RHEA-COMP:10132"/>
        <dbReference type="Rhea" id="RHEA-COMP:13555"/>
        <dbReference type="Rhea" id="RHEA-COMP:13556"/>
        <dbReference type="ChEBI" id="CHEBI:29950"/>
        <dbReference type="ChEBI" id="CHEBI:82612"/>
        <dbReference type="ChEBI" id="CHEBI:137386"/>
        <dbReference type="ChEBI" id="CHEBI:137387"/>
        <dbReference type="EC" id="2.1.1.63"/>
    </reaction>
</comment>
<keyword evidence="4 9" id="KW-0489">Methyltransferase</keyword>
<dbReference type="Gene3D" id="1.10.10.10">
    <property type="entry name" value="Winged helix-like DNA-binding domain superfamily/Winged helix DNA-binding domain"/>
    <property type="match status" value="1"/>
</dbReference>
<dbReference type="NCBIfam" id="TIGR00589">
    <property type="entry name" value="ogt"/>
    <property type="match status" value="1"/>
</dbReference>
<keyword evidence="6 9" id="KW-0227">DNA damage</keyword>
<dbReference type="Gene3D" id="3.30.160.70">
    <property type="entry name" value="Methylated DNA-protein cysteine methyltransferase domain"/>
    <property type="match status" value="1"/>
</dbReference>
<evidence type="ECO:0000256" key="4">
    <source>
        <dbReference type="ARBA" id="ARBA00022603"/>
    </source>
</evidence>
<dbReference type="InterPro" id="IPR014048">
    <property type="entry name" value="MethylDNA_cys_MeTrfase_DNA-bd"/>
</dbReference>
<dbReference type="InterPro" id="IPR036631">
    <property type="entry name" value="MGMT_N_sf"/>
</dbReference>
<comment type="subcellular location">
    <subcellularLocation>
        <location evidence="9">Cytoplasm</location>
    </subcellularLocation>
</comment>
<dbReference type="Proteomes" id="UP000616595">
    <property type="component" value="Unassembled WGS sequence"/>
</dbReference>
<dbReference type="CDD" id="cd06445">
    <property type="entry name" value="ATase"/>
    <property type="match status" value="1"/>
</dbReference>
<dbReference type="PANTHER" id="PTHR10815:SF5">
    <property type="entry name" value="METHYLATED-DNA--PROTEIN-CYSTEINE METHYLTRANSFERASE"/>
    <property type="match status" value="1"/>
</dbReference>
<dbReference type="GO" id="GO:0006307">
    <property type="term" value="P:DNA alkylation repair"/>
    <property type="evidence" value="ECO:0007669"/>
    <property type="project" value="UniProtKB-UniRule"/>
</dbReference>
<sequence length="157" mass="17231">MKQAFCYETELGKVVIVENGMAVTQLYFGEEISEGVTINETPLLKKAYQELEEYLEGKRKSFDLPLSPEGTVFQKKVWQALQSIPYGAVCCYKDIAIAIGNEKASRAVGGANHHNPIAIVIPCHRVIGSNGAMVGYAGGVDLKEKLLELEKNAIRND</sequence>
<dbReference type="OrthoDB" id="9789813at2"/>
<dbReference type="RefSeq" id="WP_148566297.1">
    <property type="nucleotide sequence ID" value="NZ_RXYA01000003.1"/>
</dbReference>
<dbReference type="PROSITE" id="PS00374">
    <property type="entry name" value="MGMT"/>
    <property type="match status" value="1"/>
</dbReference>
<dbReference type="SUPFAM" id="SSF53155">
    <property type="entry name" value="Methylated DNA-protein cysteine methyltransferase domain"/>
    <property type="match status" value="1"/>
</dbReference>
<keyword evidence="7 9" id="KW-0234">DNA repair</keyword>
<dbReference type="Pfam" id="PF01035">
    <property type="entry name" value="DNA_binding_1"/>
    <property type="match status" value="1"/>
</dbReference>
<comment type="function">
    <text evidence="9">Involved in the cellular defense against the biological effects of O6-methylguanine (O6-MeG) and O4-methylthymine (O4-MeT) in DNA. Repairs the methylated nucleobase in DNA by stoichiometrically transferring the methyl group to a cysteine residue in the enzyme. This is a suicide reaction: the enzyme is irreversibly inactivated.</text>
</comment>
<evidence type="ECO:0000256" key="6">
    <source>
        <dbReference type="ARBA" id="ARBA00022763"/>
    </source>
</evidence>
<dbReference type="Pfam" id="PF02870">
    <property type="entry name" value="Methyltransf_1N"/>
    <property type="match status" value="1"/>
</dbReference>
<evidence type="ECO:0000313" key="13">
    <source>
        <dbReference type="Proteomes" id="UP000616595"/>
    </source>
</evidence>
<dbReference type="InterPro" id="IPR023546">
    <property type="entry name" value="MGMT"/>
</dbReference>
<dbReference type="GO" id="GO:0005737">
    <property type="term" value="C:cytoplasm"/>
    <property type="evidence" value="ECO:0007669"/>
    <property type="project" value="UniProtKB-SubCell"/>
</dbReference>
<organism evidence="12 13">
    <name type="scientific">Acetobacterium paludosum</name>
    <dbReference type="NCBI Taxonomy" id="52693"/>
    <lineage>
        <taxon>Bacteria</taxon>
        <taxon>Bacillati</taxon>
        <taxon>Bacillota</taxon>
        <taxon>Clostridia</taxon>
        <taxon>Eubacteriales</taxon>
        <taxon>Eubacteriaceae</taxon>
        <taxon>Acetobacterium</taxon>
    </lineage>
</organism>
<dbReference type="InterPro" id="IPR008332">
    <property type="entry name" value="MethylG_MeTrfase_N"/>
</dbReference>
<evidence type="ECO:0000256" key="7">
    <source>
        <dbReference type="ARBA" id="ARBA00023204"/>
    </source>
</evidence>
<keyword evidence="13" id="KW-1185">Reference proteome</keyword>
<dbReference type="EC" id="2.1.1.63" evidence="9"/>
<dbReference type="GO" id="GO:0032259">
    <property type="term" value="P:methylation"/>
    <property type="evidence" value="ECO:0007669"/>
    <property type="project" value="UniProtKB-KW"/>
</dbReference>
<dbReference type="FunFam" id="1.10.10.10:FF:000214">
    <property type="entry name" value="Methylated-DNA--protein-cysteine methyltransferase"/>
    <property type="match status" value="1"/>
</dbReference>
<dbReference type="InterPro" id="IPR036388">
    <property type="entry name" value="WH-like_DNA-bd_sf"/>
</dbReference>
<evidence type="ECO:0000256" key="3">
    <source>
        <dbReference type="ARBA" id="ARBA00022490"/>
    </source>
</evidence>
<reference evidence="12" key="2">
    <citation type="submission" date="2020-10" db="EMBL/GenBank/DDBJ databases">
        <title>Comparative genomics of the Acetobacterium genus.</title>
        <authorList>
            <person name="Marshall C."/>
            <person name="May H."/>
            <person name="Norman S."/>
        </authorList>
    </citation>
    <scope>NUCLEOTIDE SEQUENCE</scope>
    <source>
        <strain evidence="12">DER-2019</strain>
    </source>
</reference>
<dbReference type="EMBL" id="WJBD01000006">
    <property type="protein sequence ID" value="MBC3888082.1"/>
    <property type="molecule type" value="Genomic_DNA"/>
</dbReference>
<dbReference type="GO" id="GO:0003908">
    <property type="term" value="F:methylated-DNA-[protein]-cysteine S-methyltransferase activity"/>
    <property type="evidence" value="ECO:0007669"/>
    <property type="project" value="UniProtKB-UniRule"/>
</dbReference>
<dbReference type="InterPro" id="IPR036217">
    <property type="entry name" value="MethylDNA_cys_MeTrfase_DNAb"/>
</dbReference>
<keyword evidence="3 9" id="KW-0963">Cytoplasm</keyword>
<gene>
    <name evidence="12" type="ORF">GH810_07145</name>
</gene>
<comment type="miscellaneous">
    <text evidence="9">This enzyme catalyzes only one turnover and therefore is not strictly catalytic. According to one definition, an enzyme is a biocatalyst that acts repeatedly and over many reaction cycles.</text>
</comment>
<name>A0A923KS81_9FIRM</name>
<reference evidence="12" key="1">
    <citation type="submission" date="2019-10" db="EMBL/GenBank/DDBJ databases">
        <authorList>
            <person name="Ross D.E."/>
            <person name="Gulliver D."/>
        </authorList>
    </citation>
    <scope>NUCLEOTIDE SEQUENCE</scope>
    <source>
        <strain evidence="12">DER-2019</strain>
    </source>
</reference>
<protein>
    <recommendedName>
        <fullName evidence="9">Methylated-DNA--protein-cysteine methyltransferase</fullName>
        <ecNumber evidence="9">2.1.1.63</ecNumber>
    </recommendedName>
    <alternativeName>
        <fullName evidence="9">6-O-methylguanine-DNA methyltransferase</fullName>
        <shortName evidence="9">MGMT</shortName>
    </alternativeName>
    <alternativeName>
        <fullName evidence="9">O-6-methylguanine-DNA-alkyltransferase</fullName>
    </alternativeName>
</protein>
<proteinExistence type="inferred from homology"/>
<feature type="active site" description="Nucleophile; methyl group acceptor" evidence="9">
    <location>
        <position position="123"/>
    </location>
</feature>
<evidence type="ECO:0000256" key="2">
    <source>
        <dbReference type="ARBA" id="ARBA00008711"/>
    </source>
</evidence>
<dbReference type="InterPro" id="IPR001497">
    <property type="entry name" value="MethylDNA_cys_MeTrfase_AS"/>
</dbReference>
<dbReference type="PANTHER" id="PTHR10815">
    <property type="entry name" value="METHYLATED-DNA--PROTEIN-CYSTEINE METHYLTRANSFERASE"/>
    <property type="match status" value="1"/>
</dbReference>
<dbReference type="AlphaFoldDB" id="A0A923KS81"/>
<evidence type="ECO:0000259" key="10">
    <source>
        <dbReference type="Pfam" id="PF01035"/>
    </source>
</evidence>
<evidence type="ECO:0000259" key="11">
    <source>
        <dbReference type="Pfam" id="PF02870"/>
    </source>
</evidence>
<evidence type="ECO:0000313" key="12">
    <source>
        <dbReference type="EMBL" id="MBC3888082.1"/>
    </source>
</evidence>
<comment type="caution">
    <text evidence="12">The sequence shown here is derived from an EMBL/GenBank/DDBJ whole genome shotgun (WGS) entry which is preliminary data.</text>
</comment>
<feature type="domain" description="Methylguanine DNA methyltransferase ribonuclease-like" evidence="11">
    <location>
        <begin position="7"/>
        <end position="68"/>
    </location>
</feature>